<proteinExistence type="predicted"/>
<accession>A0ABQ4KJH3</accession>
<evidence type="ECO:0000313" key="2">
    <source>
        <dbReference type="Proteomes" id="UP000679950"/>
    </source>
</evidence>
<dbReference type="RefSeq" id="WP_212966426.1">
    <property type="nucleotide sequence ID" value="NZ_BORB01000019.1"/>
</dbReference>
<organism evidence="1 2">
    <name type="scientific">Lederbergia ruris</name>
    <dbReference type="NCBI Taxonomy" id="217495"/>
    <lineage>
        <taxon>Bacteria</taxon>
        <taxon>Bacillati</taxon>
        <taxon>Bacillota</taxon>
        <taxon>Bacilli</taxon>
        <taxon>Bacillales</taxon>
        <taxon>Bacillaceae</taxon>
        <taxon>Lederbergia</taxon>
    </lineage>
</organism>
<gene>
    <name evidence="1" type="ORF">J8TS2_24290</name>
</gene>
<name>A0ABQ4KJH3_9BACI</name>
<evidence type="ECO:0000313" key="1">
    <source>
        <dbReference type="EMBL" id="GIN58110.1"/>
    </source>
</evidence>
<dbReference type="EMBL" id="BORB01000019">
    <property type="protein sequence ID" value="GIN58110.1"/>
    <property type="molecule type" value="Genomic_DNA"/>
</dbReference>
<reference evidence="1 2" key="1">
    <citation type="submission" date="2021-03" db="EMBL/GenBank/DDBJ databases">
        <title>Antimicrobial resistance genes in bacteria isolated from Japanese honey, and their potential for conferring macrolide and lincosamide resistance in the American foulbrood pathogen Paenibacillus larvae.</title>
        <authorList>
            <person name="Okamoto M."/>
            <person name="Kumagai M."/>
            <person name="Kanamori H."/>
            <person name="Takamatsu D."/>
        </authorList>
    </citation>
    <scope>NUCLEOTIDE SEQUENCE [LARGE SCALE GENOMIC DNA]</scope>
    <source>
        <strain evidence="1 2">J8TS2</strain>
    </source>
</reference>
<keyword evidence="2" id="KW-1185">Reference proteome</keyword>
<comment type="caution">
    <text evidence="1">The sequence shown here is derived from an EMBL/GenBank/DDBJ whole genome shotgun (WGS) entry which is preliminary data.</text>
</comment>
<protein>
    <submittedName>
        <fullName evidence="1">Uncharacterized protein</fullName>
    </submittedName>
</protein>
<dbReference type="Proteomes" id="UP000679950">
    <property type="component" value="Unassembled WGS sequence"/>
</dbReference>
<sequence length="77" mass="8640">MRLTQFGDKVMYYLDVEPEYMEPTDGKGEQDAVSFVMGQVNEEGHHIDSVVSVSVENARKFAEAILKVCDKIEEAGK</sequence>